<evidence type="ECO:0000256" key="7">
    <source>
        <dbReference type="ARBA" id="ARBA00023306"/>
    </source>
</evidence>
<feature type="coiled-coil region" evidence="9">
    <location>
        <begin position="974"/>
        <end position="1022"/>
    </location>
</feature>
<dbReference type="OMA" id="GQKTVCA"/>
<dbReference type="GO" id="GO:0051276">
    <property type="term" value="P:chromosome organization"/>
    <property type="evidence" value="ECO:0007669"/>
    <property type="project" value="InterPro"/>
</dbReference>
<dbReference type="Pfam" id="PF06470">
    <property type="entry name" value="SMC_hinge"/>
    <property type="match status" value="1"/>
</dbReference>
<dbReference type="InterPro" id="IPR041741">
    <property type="entry name" value="SMC3_ABC_euk"/>
</dbReference>
<dbReference type="SMART" id="SM00968">
    <property type="entry name" value="SMC_hinge"/>
    <property type="match status" value="1"/>
</dbReference>
<organism evidence="11 12">
    <name type="scientific">Conidiobolus coronatus (strain ATCC 28846 / CBS 209.66 / NRRL 28638)</name>
    <name type="common">Delacroixia coronata</name>
    <dbReference type="NCBI Taxonomy" id="796925"/>
    <lineage>
        <taxon>Eukaryota</taxon>
        <taxon>Fungi</taxon>
        <taxon>Fungi incertae sedis</taxon>
        <taxon>Zoopagomycota</taxon>
        <taxon>Entomophthoromycotina</taxon>
        <taxon>Entomophthoromycetes</taxon>
        <taxon>Entomophthorales</taxon>
        <taxon>Ancylistaceae</taxon>
        <taxon>Conidiobolus</taxon>
    </lineage>
</organism>
<gene>
    <name evidence="11" type="ORF">CONCODRAFT_55577</name>
</gene>
<dbReference type="GO" id="GO:0005694">
    <property type="term" value="C:chromosome"/>
    <property type="evidence" value="ECO:0007669"/>
    <property type="project" value="InterPro"/>
</dbReference>
<dbReference type="SUPFAM" id="SSF52540">
    <property type="entry name" value="P-loop containing nucleoside triphosphate hydrolases"/>
    <property type="match status" value="2"/>
</dbReference>
<keyword evidence="4" id="KW-0498">Mitosis</keyword>
<feature type="coiled-coil region" evidence="9">
    <location>
        <begin position="260"/>
        <end position="375"/>
    </location>
</feature>
<feature type="coiled-coil region" evidence="9">
    <location>
        <begin position="680"/>
        <end position="756"/>
    </location>
</feature>
<dbReference type="InterPro" id="IPR027417">
    <property type="entry name" value="P-loop_NTPase"/>
</dbReference>
<dbReference type="FunFam" id="3.40.50.300:FF:000424">
    <property type="entry name" value="Structural maintenance of chromosomes 3"/>
    <property type="match status" value="1"/>
</dbReference>
<evidence type="ECO:0000256" key="3">
    <source>
        <dbReference type="ARBA" id="ARBA00022618"/>
    </source>
</evidence>
<dbReference type="PANTHER" id="PTHR43977">
    <property type="entry name" value="STRUCTURAL MAINTENANCE OF CHROMOSOMES PROTEIN 3"/>
    <property type="match status" value="1"/>
</dbReference>
<dbReference type="InterPro" id="IPR003395">
    <property type="entry name" value="RecF/RecN/SMC_N"/>
</dbReference>
<dbReference type="InterPro" id="IPR036277">
    <property type="entry name" value="SMC_hinge_sf"/>
</dbReference>
<evidence type="ECO:0000256" key="4">
    <source>
        <dbReference type="ARBA" id="ARBA00022776"/>
    </source>
</evidence>
<dbReference type="InterPro" id="IPR024704">
    <property type="entry name" value="SMC"/>
</dbReference>
<dbReference type="OrthoDB" id="431497at2759"/>
<sequence>MYIKKLSIQGFKSYKDQINVEPFSEKHNVIVGRNGSGKSNFFAAIRFALGDAYVNMGREERQSLLHEGSGPATMNAYVEVVFDNSDHRFPTGKDELTLRRTIGQKQDEYSLDNKNVTKTEVFNLFESAGFSRSNPYYIVPQGRINAITHAKDSDRLELLKEVAGTKVYETRRVESLKILEETALKQDQIQDLIKTIEERLKELQEEKKDLTDYRKKDRERRCLEYAFYSKELESVVSYLDNLEKSHQDNVVEYASRSRLLNDTDIKLNDLEENQESLLNELLVLNNTKDQLQVELEELIKTKTKADLRQVDLERMAQSGGSLKDLLERQLQEIRDSITDTEVEIENSQPQYNDQIKKEKEIREKLENQQNQLHLLYLKKGRLDKFRSKSERDAYFNSELKTIRDTLKEQNLELRGLRDQLKSYETKRDQLVTKISKIEENLETDKDKSEKLIEEIDGLKTKRDNLSNERKGLWHTDAKLDSELRSHKEKLFKFERSLFSLMDNHTRDGLNFLAQLNSESPVAGLYGPLYQLFKVDEPFRTAVEVAAGASLFHVVVDTDETATKLMDQMKRKKVGRVTFIPINRLKALQFDYSAVKEAFPLIKQIKFENKFTKVFDHVFGSTILCPNLVVATEYSKTTQFNAITADGDRVDKRGALTGGFHDSQRSRLQFAFSVIAIKKELNQVQNKSTKAKTRIQELDKEITQILGDLQKKQVEKKKYDSTREPLFIDLSVSQKELNQYNDSIEQTNESIQLITKESGLLKNQQESYETELKSAFTTVVSFQDQESIKTLTNSIETLKKELYDFTGTRINLENKVVQLKNQLESNLRPRKLELQKQLESNSIESNWDLIMMQSNQDIQSLQSFINTTETTLSDSINQVEEYKQNLEELKSEIENYKNIRSGQAIELEEHHQEVSKYLSMKDINLQKKNEYQKNIRNLGVLPEEAFSRYMKTPSQKLLQNIHKVKEDLKKYSHINKKADEQFDNFDQQRDNLLNRQREQEQYKESIEEMIEHLDNRKDEAIERTFKQVALHFTDIFEKLVPQGKGTLVMQRRQDSGSRTSKDNTSSVENFIGVSIKVSFNSKSDEGLRVQQLSGGQKSLVALTLIFAIQKCDPAPFYLFDEIDANLDAAHRTSVANMIHELSDNAQFITTTFRPELLVNGDKFYGVTFSNRLSKISTITRDDAKQFVELEHTV</sequence>
<dbReference type="GO" id="GO:0051301">
    <property type="term" value="P:cell division"/>
    <property type="evidence" value="ECO:0007669"/>
    <property type="project" value="UniProtKB-KW"/>
</dbReference>
<dbReference type="EMBL" id="KQ964438">
    <property type="protein sequence ID" value="KXN73358.1"/>
    <property type="molecule type" value="Genomic_DNA"/>
</dbReference>
<keyword evidence="12" id="KW-1185">Reference proteome</keyword>
<comment type="subcellular location">
    <subcellularLocation>
        <location evidence="1 8">Nucleus</location>
    </subcellularLocation>
</comment>
<keyword evidence="7" id="KW-0131">Cell cycle</keyword>
<dbReference type="Gene3D" id="3.30.70.1620">
    <property type="match status" value="1"/>
</dbReference>
<dbReference type="PIRSF" id="PIRSF005719">
    <property type="entry name" value="SMC"/>
    <property type="match status" value="1"/>
</dbReference>
<protein>
    <recommendedName>
        <fullName evidence="8">Structural maintenance of chromosomes protein</fullName>
    </recommendedName>
</protein>
<feature type="coiled-coil region" evidence="9">
    <location>
        <begin position="399"/>
        <end position="468"/>
    </location>
</feature>
<evidence type="ECO:0000256" key="1">
    <source>
        <dbReference type="ARBA" id="ARBA00004123"/>
    </source>
</evidence>
<evidence type="ECO:0000256" key="2">
    <source>
        <dbReference type="ARBA" id="ARBA00005917"/>
    </source>
</evidence>
<dbReference type="GO" id="GO:0016887">
    <property type="term" value="F:ATP hydrolysis activity"/>
    <property type="evidence" value="ECO:0007669"/>
    <property type="project" value="InterPro"/>
</dbReference>
<dbReference type="Gene3D" id="1.20.1060.20">
    <property type="match status" value="1"/>
</dbReference>
<reference evidence="11 12" key="1">
    <citation type="journal article" date="2015" name="Genome Biol. Evol.">
        <title>Phylogenomic analyses indicate that early fungi evolved digesting cell walls of algal ancestors of land plants.</title>
        <authorList>
            <person name="Chang Y."/>
            <person name="Wang S."/>
            <person name="Sekimoto S."/>
            <person name="Aerts A.L."/>
            <person name="Choi C."/>
            <person name="Clum A."/>
            <person name="LaButti K.M."/>
            <person name="Lindquist E.A."/>
            <person name="Yee Ngan C."/>
            <person name="Ohm R.A."/>
            <person name="Salamov A.A."/>
            <person name="Grigoriev I.V."/>
            <person name="Spatafora J.W."/>
            <person name="Berbee M.L."/>
        </authorList>
    </citation>
    <scope>NUCLEOTIDE SEQUENCE [LARGE SCALE GENOMIC DNA]</scope>
    <source>
        <strain evidence="11 12">NRRL 28638</strain>
    </source>
</reference>
<feature type="coiled-coil region" evidence="9">
    <location>
        <begin position="864"/>
        <end position="905"/>
    </location>
</feature>
<comment type="similarity">
    <text evidence="2">Belongs to the SMC family. SMC3 subfamily.</text>
</comment>
<evidence type="ECO:0000313" key="11">
    <source>
        <dbReference type="EMBL" id="KXN73358.1"/>
    </source>
</evidence>
<evidence type="ECO:0000256" key="6">
    <source>
        <dbReference type="ARBA" id="ARBA00023242"/>
    </source>
</evidence>
<dbReference type="GO" id="GO:0005634">
    <property type="term" value="C:nucleus"/>
    <property type="evidence" value="ECO:0007669"/>
    <property type="project" value="UniProtKB-SubCell"/>
</dbReference>
<dbReference type="GO" id="GO:0005524">
    <property type="term" value="F:ATP binding"/>
    <property type="evidence" value="ECO:0007669"/>
    <property type="project" value="InterPro"/>
</dbReference>
<dbReference type="Gene3D" id="3.40.50.300">
    <property type="entry name" value="P-loop containing nucleotide triphosphate hydrolases"/>
    <property type="match status" value="2"/>
</dbReference>
<dbReference type="Proteomes" id="UP000070444">
    <property type="component" value="Unassembled WGS sequence"/>
</dbReference>
<evidence type="ECO:0000313" key="12">
    <source>
        <dbReference type="Proteomes" id="UP000070444"/>
    </source>
</evidence>
<feature type="coiled-coil region" evidence="9">
    <location>
        <begin position="186"/>
        <end position="220"/>
    </location>
</feature>
<keyword evidence="5 9" id="KW-0175">Coiled coil</keyword>
<dbReference type="GO" id="GO:0007059">
    <property type="term" value="P:chromosome segregation"/>
    <property type="evidence" value="ECO:0007669"/>
    <property type="project" value="UniProtKB-ARBA"/>
</dbReference>
<evidence type="ECO:0000256" key="9">
    <source>
        <dbReference type="SAM" id="Coils"/>
    </source>
</evidence>
<dbReference type="InterPro" id="IPR010935">
    <property type="entry name" value="SMC_hinge"/>
</dbReference>
<evidence type="ECO:0000259" key="10">
    <source>
        <dbReference type="SMART" id="SM00968"/>
    </source>
</evidence>
<keyword evidence="3" id="KW-0132">Cell division</keyword>
<evidence type="ECO:0000256" key="8">
    <source>
        <dbReference type="PIRNR" id="PIRNR005719"/>
    </source>
</evidence>
<proteinExistence type="inferred from homology"/>
<keyword evidence="6 8" id="KW-0539">Nucleus</keyword>
<name>A0A137PED0_CONC2</name>
<dbReference type="Pfam" id="PF02463">
    <property type="entry name" value="SMC_N"/>
    <property type="match status" value="1"/>
</dbReference>
<dbReference type="AlphaFoldDB" id="A0A137PED0"/>
<dbReference type="CDD" id="cd03272">
    <property type="entry name" value="ABC_SMC3_euk"/>
    <property type="match status" value="1"/>
</dbReference>
<dbReference type="FunFam" id="3.40.50.300:FF:000370">
    <property type="entry name" value="Structural maintenance of chromosomes 3"/>
    <property type="match status" value="1"/>
</dbReference>
<feature type="domain" description="SMC hinge" evidence="10">
    <location>
        <begin position="522"/>
        <end position="634"/>
    </location>
</feature>
<dbReference type="SUPFAM" id="SSF75553">
    <property type="entry name" value="Smc hinge domain"/>
    <property type="match status" value="1"/>
</dbReference>
<evidence type="ECO:0000256" key="5">
    <source>
        <dbReference type="ARBA" id="ARBA00023054"/>
    </source>
</evidence>
<dbReference type="STRING" id="796925.A0A137PED0"/>
<accession>A0A137PED0</accession>